<keyword evidence="2" id="KW-1185">Reference proteome</keyword>
<comment type="caution">
    <text evidence="1">The sequence shown here is derived from an EMBL/GenBank/DDBJ whole genome shotgun (WGS) entry which is preliminary data.</text>
</comment>
<evidence type="ECO:0000313" key="2">
    <source>
        <dbReference type="Proteomes" id="UP001605036"/>
    </source>
</evidence>
<dbReference type="Proteomes" id="UP001605036">
    <property type="component" value="Unassembled WGS sequence"/>
</dbReference>
<name>A0ABD1YMC2_9MARC</name>
<protein>
    <submittedName>
        <fullName evidence="1">Uncharacterized protein</fullName>
    </submittedName>
</protein>
<sequence length="192" mass="21969">MMDLEVEVGFGESDYSKIVESFEQNIQGLYAPVVIVNPLHEKLPRLIVYAYVTCNSFAASWVLNHWKGLKQRWDKCCRQAVGLVLGHANDGDARRRKLMLEDYLGSEGQRWIVGWDGWVLSGIVLDFGDVYALGDQDPIHNGKKMINPLDRSSYPIVLGDFHACLEHVQLVYKLYSHNHHGLNIDDVKRRDM</sequence>
<reference evidence="1 2" key="1">
    <citation type="submission" date="2024-09" db="EMBL/GenBank/DDBJ databases">
        <title>Chromosome-scale assembly of Riccia fluitans.</title>
        <authorList>
            <person name="Paukszto L."/>
            <person name="Sawicki J."/>
            <person name="Karawczyk K."/>
            <person name="Piernik-Szablinska J."/>
            <person name="Szczecinska M."/>
            <person name="Mazdziarz M."/>
        </authorList>
    </citation>
    <scope>NUCLEOTIDE SEQUENCE [LARGE SCALE GENOMIC DNA]</scope>
    <source>
        <strain evidence="1">Rf_01</strain>
        <tissue evidence="1">Aerial parts of the thallus</tissue>
    </source>
</reference>
<dbReference type="AlphaFoldDB" id="A0ABD1YMC2"/>
<gene>
    <name evidence="1" type="ORF">R1flu_016486</name>
</gene>
<accession>A0ABD1YMC2</accession>
<evidence type="ECO:0000313" key="1">
    <source>
        <dbReference type="EMBL" id="KAL2631800.1"/>
    </source>
</evidence>
<proteinExistence type="predicted"/>
<dbReference type="EMBL" id="JBHFFA010000004">
    <property type="protein sequence ID" value="KAL2631800.1"/>
    <property type="molecule type" value="Genomic_DNA"/>
</dbReference>
<organism evidence="1 2">
    <name type="scientific">Riccia fluitans</name>
    <dbReference type="NCBI Taxonomy" id="41844"/>
    <lineage>
        <taxon>Eukaryota</taxon>
        <taxon>Viridiplantae</taxon>
        <taxon>Streptophyta</taxon>
        <taxon>Embryophyta</taxon>
        <taxon>Marchantiophyta</taxon>
        <taxon>Marchantiopsida</taxon>
        <taxon>Marchantiidae</taxon>
        <taxon>Marchantiales</taxon>
        <taxon>Ricciaceae</taxon>
        <taxon>Riccia</taxon>
    </lineage>
</organism>